<dbReference type="NCBIfam" id="TIGR02886">
    <property type="entry name" value="spore_II_AA"/>
    <property type="match status" value="1"/>
</dbReference>
<comment type="function">
    <text evidence="1">In the phosphorylated form it could act as an anti-anti-sigma factor that counteracts SpoIIAB and thus releases sigma f from inhibition.</text>
</comment>
<comment type="similarity">
    <text evidence="2 6">Belongs to the anti-sigma-factor antagonist family.</text>
</comment>
<dbReference type="RefSeq" id="WP_078809829.1">
    <property type="nucleotide sequence ID" value="NZ_FUWM01000010.1"/>
</dbReference>
<evidence type="ECO:0000256" key="3">
    <source>
        <dbReference type="ARBA" id="ARBA00020784"/>
    </source>
</evidence>
<dbReference type="CDD" id="cd07043">
    <property type="entry name" value="STAS_anti-anti-sigma_factors"/>
    <property type="match status" value="1"/>
</dbReference>
<evidence type="ECO:0000256" key="4">
    <source>
        <dbReference type="ARBA" id="ARBA00022553"/>
    </source>
</evidence>
<dbReference type="InterPro" id="IPR014237">
    <property type="entry name" value="Anti-sigma_F_ant"/>
</dbReference>
<dbReference type="InterPro" id="IPR002645">
    <property type="entry name" value="STAS_dom"/>
</dbReference>
<dbReference type="STRING" id="142842.SAMN02745118_01347"/>
<dbReference type="Gene3D" id="3.30.750.24">
    <property type="entry name" value="STAS domain"/>
    <property type="match status" value="1"/>
</dbReference>
<dbReference type="GO" id="GO:0045152">
    <property type="term" value="F:antisigma factor binding"/>
    <property type="evidence" value="ECO:0007669"/>
    <property type="project" value="InterPro"/>
</dbReference>
<evidence type="ECO:0000256" key="2">
    <source>
        <dbReference type="ARBA" id="ARBA00009013"/>
    </source>
</evidence>
<evidence type="ECO:0000256" key="6">
    <source>
        <dbReference type="RuleBase" id="RU003749"/>
    </source>
</evidence>
<keyword evidence="4" id="KW-0597">Phosphoprotein</keyword>
<dbReference type="GO" id="GO:0043856">
    <property type="term" value="F:anti-sigma factor antagonist activity"/>
    <property type="evidence" value="ECO:0007669"/>
    <property type="project" value="InterPro"/>
</dbReference>
<keyword evidence="9" id="KW-1185">Reference proteome</keyword>
<dbReference type="GO" id="GO:0030435">
    <property type="term" value="P:sporulation resulting in formation of a cellular spore"/>
    <property type="evidence" value="ECO:0007669"/>
    <property type="project" value="UniProtKB-KW"/>
</dbReference>
<dbReference type="PANTHER" id="PTHR33495">
    <property type="entry name" value="ANTI-SIGMA FACTOR ANTAGONIST TM_1081-RELATED-RELATED"/>
    <property type="match status" value="1"/>
</dbReference>
<feature type="domain" description="STAS" evidence="7">
    <location>
        <begin position="1"/>
        <end position="112"/>
    </location>
</feature>
<keyword evidence="5" id="KW-0749">Sporulation</keyword>
<reference evidence="9" key="1">
    <citation type="submission" date="2017-02" db="EMBL/GenBank/DDBJ databases">
        <authorList>
            <person name="Varghese N."/>
            <person name="Submissions S."/>
        </authorList>
    </citation>
    <scope>NUCLEOTIDE SEQUENCE [LARGE SCALE GENOMIC DNA]</scope>
    <source>
        <strain evidence="9">ATCC BAA-73</strain>
    </source>
</reference>
<accession>A0A1T4M5J2</accession>
<dbReference type="PANTHER" id="PTHR33495:SF2">
    <property type="entry name" value="ANTI-SIGMA FACTOR ANTAGONIST TM_1081-RELATED"/>
    <property type="match status" value="1"/>
</dbReference>
<proteinExistence type="inferred from homology"/>
<evidence type="ECO:0000259" key="7">
    <source>
        <dbReference type="PROSITE" id="PS50801"/>
    </source>
</evidence>
<evidence type="ECO:0000256" key="5">
    <source>
        <dbReference type="ARBA" id="ARBA00022969"/>
    </source>
</evidence>
<dbReference type="PROSITE" id="PS50801">
    <property type="entry name" value="STAS"/>
    <property type="match status" value="1"/>
</dbReference>
<evidence type="ECO:0000256" key="1">
    <source>
        <dbReference type="ARBA" id="ARBA00001976"/>
    </source>
</evidence>
<dbReference type="SUPFAM" id="SSF52091">
    <property type="entry name" value="SpoIIaa-like"/>
    <property type="match status" value="1"/>
</dbReference>
<evidence type="ECO:0000313" key="8">
    <source>
        <dbReference type="EMBL" id="SJZ62137.1"/>
    </source>
</evidence>
<dbReference type="EMBL" id="FUWM01000010">
    <property type="protein sequence ID" value="SJZ62137.1"/>
    <property type="molecule type" value="Genomic_DNA"/>
</dbReference>
<dbReference type="InterPro" id="IPR003658">
    <property type="entry name" value="Anti-sigma_ant"/>
</dbReference>
<dbReference type="AlphaFoldDB" id="A0A1T4M5J2"/>
<dbReference type="InterPro" id="IPR036513">
    <property type="entry name" value="STAS_dom_sf"/>
</dbReference>
<dbReference type="Proteomes" id="UP000190625">
    <property type="component" value="Unassembled WGS sequence"/>
</dbReference>
<dbReference type="NCBIfam" id="TIGR00377">
    <property type="entry name" value="ant_ant_sig"/>
    <property type="match status" value="1"/>
</dbReference>
<protein>
    <recommendedName>
        <fullName evidence="3 6">Anti-sigma F factor antagonist</fullName>
    </recommendedName>
    <alternativeName>
        <fullName evidence="6">Stage II sporulation protein</fullName>
    </alternativeName>
</protein>
<evidence type="ECO:0000313" key="9">
    <source>
        <dbReference type="Proteomes" id="UP000190625"/>
    </source>
</evidence>
<dbReference type="Pfam" id="PF01740">
    <property type="entry name" value="STAS"/>
    <property type="match status" value="1"/>
</dbReference>
<name>A0A1T4M5J2_9FIRM</name>
<organism evidence="8 9">
    <name type="scientific">Selenihalanaerobacter shriftii</name>
    <dbReference type="NCBI Taxonomy" id="142842"/>
    <lineage>
        <taxon>Bacteria</taxon>
        <taxon>Bacillati</taxon>
        <taxon>Bacillota</taxon>
        <taxon>Clostridia</taxon>
        <taxon>Halanaerobiales</taxon>
        <taxon>Halobacteroidaceae</taxon>
        <taxon>Selenihalanaerobacter</taxon>
    </lineage>
</organism>
<dbReference type="OrthoDB" id="9796601at2"/>
<sequence length="112" mass="12694">MDLEIERQGVNLIVRISGELDMHTVDSLRNKIEERLNEEVGIKNMILNLESVDFIDSSGLGFIIGRYKRISNHGGELKIINVKKSINKVFELSGILKIVDIFDNEQQALKAI</sequence>
<gene>
    <name evidence="8" type="ORF">SAMN02745118_01347</name>
</gene>